<dbReference type="AlphaFoldDB" id="A0A2U8WCX1"/>
<reference evidence="3" key="1">
    <citation type="submission" date="2018-05" db="EMBL/GenBank/DDBJ databases">
        <title>Complete Genome Sequence of Methylobacterium sp. 17SD2-17.</title>
        <authorList>
            <person name="Srinivasan S."/>
        </authorList>
    </citation>
    <scope>NUCLEOTIDE SEQUENCE [LARGE SCALE GENOMIC DNA]</scope>
    <source>
        <strain evidence="3">17SD2-17</strain>
    </source>
</reference>
<gene>
    <name evidence="2" type="ORF">DK389_30205</name>
</gene>
<dbReference type="KEGG" id="mets:DK389_30205"/>
<keyword evidence="1" id="KW-0812">Transmembrane</keyword>
<feature type="transmembrane region" description="Helical" evidence="1">
    <location>
        <begin position="6"/>
        <end position="26"/>
    </location>
</feature>
<proteinExistence type="predicted"/>
<dbReference type="RefSeq" id="WP_109895330.1">
    <property type="nucleotide sequence ID" value="NZ_CP029550.1"/>
</dbReference>
<evidence type="ECO:0000256" key="1">
    <source>
        <dbReference type="SAM" id="Phobius"/>
    </source>
</evidence>
<dbReference type="OrthoDB" id="9990225at2"/>
<organism evidence="2 3">
    <name type="scientific">Methylobacterium durans</name>
    <dbReference type="NCBI Taxonomy" id="2202825"/>
    <lineage>
        <taxon>Bacteria</taxon>
        <taxon>Pseudomonadati</taxon>
        <taxon>Pseudomonadota</taxon>
        <taxon>Alphaproteobacteria</taxon>
        <taxon>Hyphomicrobiales</taxon>
        <taxon>Methylobacteriaceae</taxon>
        <taxon>Methylobacterium</taxon>
    </lineage>
</organism>
<name>A0A2U8WCX1_9HYPH</name>
<keyword evidence="3" id="KW-1185">Reference proteome</keyword>
<keyword evidence="1" id="KW-0472">Membrane</keyword>
<protein>
    <submittedName>
        <fullName evidence="2">Uncharacterized protein</fullName>
    </submittedName>
</protein>
<evidence type="ECO:0000313" key="3">
    <source>
        <dbReference type="Proteomes" id="UP000245926"/>
    </source>
</evidence>
<dbReference type="Proteomes" id="UP000245926">
    <property type="component" value="Chromosome"/>
</dbReference>
<sequence>MAPGYVIAIALETAGLITLALGLILARAERRAKSVELKGFLRSGQPVQLAPRTTAMSRTRPGPAHDVVLASPAADEPQLPSEAREALRRAYPRLPETRIAAPAA</sequence>
<dbReference type="EMBL" id="CP029550">
    <property type="protein sequence ID" value="AWN43997.1"/>
    <property type="molecule type" value="Genomic_DNA"/>
</dbReference>
<keyword evidence="1" id="KW-1133">Transmembrane helix</keyword>
<accession>A0A2U8WCX1</accession>
<evidence type="ECO:0000313" key="2">
    <source>
        <dbReference type="EMBL" id="AWN43997.1"/>
    </source>
</evidence>